<keyword evidence="3" id="KW-1185">Reference proteome</keyword>
<protein>
    <recommendedName>
        <fullName evidence="1">PIN-like domain-containing protein</fullName>
    </recommendedName>
</protein>
<sequence length="185" mass="20750">MRRWAFIDNENTGGLEKVDLSVYEKAFVFLGAKQPRLDFGERKYDKPIELNVIQIKQVQPNNLDFHLAYYLGKLDAEVDNDICFEVVSNDNGFGPLIGHVSAAGRVIRQVKTSSPASETPTQQLISRLILRPKAQRPQKVVSLRNFVASQLRLQGNEVAIQGVINQLVARKIVRISEDAVTYIGS</sequence>
<organism evidence="2 3">
    <name type="scientific">Neptunomonas marina</name>
    <dbReference type="NCBI Taxonomy" id="1815562"/>
    <lineage>
        <taxon>Bacteria</taxon>
        <taxon>Pseudomonadati</taxon>
        <taxon>Pseudomonadota</taxon>
        <taxon>Gammaproteobacteria</taxon>
        <taxon>Oceanospirillales</taxon>
        <taxon>Oceanospirillaceae</taxon>
        <taxon>Neptunomonas</taxon>
    </lineage>
</organism>
<dbReference type="Proteomes" id="UP000282818">
    <property type="component" value="Unassembled WGS sequence"/>
</dbReference>
<dbReference type="EMBL" id="SACQ01000003">
    <property type="protein sequence ID" value="RVU31205.1"/>
    <property type="molecule type" value="Genomic_DNA"/>
</dbReference>
<name>A0A437Q9K7_9GAMM</name>
<comment type="caution">
    <text evidence="2">The sequence shown here is derived from an EMBL/GenBank/DDBJ whole genome shotgun (WGS) entry which is preliminary data.</text>
</comment>
<evidence type="ECO:0000313" key="3">
    <source>
        <dbReference type="Proteomes" id="UP000282818"/>
    </source>
</evidence>
<gene>
    <name evidence="2" type="ORF">EOE65_09115</name>
</gene>
<accession>A0A437Q9K7</accession>
<feature type="domain" description="PIN-like" evidence="1">
    <location>
        <begin position="6"/>
        <end position="104"/>
    </location>
</feature>
<dbReference type="Pfam" id="PF18475">
    <property type="entry name" value="PIN7"/>
    <property type="match status" value="1"/>
</dbReference>
<evidence type="ECO:0000313" key="2">
    <source>
        <dbReference type="EMBL" id="RVU31205.1"/>
    </source>
</evidence>
<dbReference type="AlphaFoldDB" id="A0A437Q9K7"/>
<proteinExistence type="predicted"/>
<dbReference type="InterPro" id="IPR041494">
    <property type="entry name" value="PIN7"/>
</dbReference>
<reference evidence="2 3" key="1">
    <citation type="submission" date="2019-01" db="EMBL/GenBank/DDBJ databases">
        <authorList>
            <person name="Chen W.-M."/>
        </authorList>
    </citation>
    <scope>NUCLEOTIDE SEQUENCE [LARGE SCALE GENOMIC DNA]</scope>
    <source>
        <strain evidence="2 3">HPM-16</strain>
    </source>
</reference>
<evidence type="ECO:0000259" key="1">
    <source>
        <dbReference type="Pfam" id="PF18475"/>
    </source>
</evidence>